<evidence type="ECO:0000313" key="1">
    <source>
        <dbReference type="EMBL" id="KAK7085242.1"/>
    </source>
</evidence>
<dbReference type="Gene3D" id="3.30.70.270">
    <property type="match status" value="1"/>
</dbReference>
<dbReference type="AlphaFoldDB" id="A0AAN8XJ03"/>
<protein>
    <recommendedName>
        <fullName evidence="3">Reverse transcriptase/retrotransposon-derived protein RNase H-like domain-containing protein</fullName>
    </recommendedName>
</protein>
<proteinExistence type="predicted"/>
<sequence length="63" mass="7022">MRLVNQLAEFTLEIAATAQPLHPLMRPKHLFTWTLDHDEAFGCVKEALLSPPDTAPFNPALPV</sequence>
<evidence type="ECO:0008006" key="3">
    <source>
        <dbReference type="Google" id="ProtNLM"/>
    </source>
</evidence>
<dbReference type="InterPro" id="IPR043128">
    <property type="entry name" value="Rev_trsase/Diguanyl_cyclase"/>
</dbReference>
<dbReference type="Proteomes" id="UP001381693">
    <property type="component" value="Unassembled WGS sequence"/>
</dbReference>
<keyword evidence="2" id="KW-1185">Reference proteome</keyword>
<accession>A0AAN8XJ03</accession>
<reference evidence="1 2" key="1">
    <citation type="submission" date="2023-11" db="EMBL/GenBank/DDBJ databases">
        <title>Halocaridina rubra genome assembly.</title>
        <authorList>
            <person name="Smith C."/>
        </authorList>
    </citation>
    <scope>NUCLEOTIDE SEQUENCE [LARGE SCALE GENOMIC DNA]</scope>
    <source>
        <strain evidence="1">EP-1</strain>
        <tissue evidence="1">Whole</tissue>
    </source>
</reference>
<feature type="non-terminal residue" evidence="1">
    <location>
        <position position="63"/>
    </location>
</feature>
<name>A0AAN8XJ03_HALRR</name>
<dbReference type="GO" id="GO:0071897">
    <property type="term" value="P:DNA biosynthetic process"/>
    <property type="evidence" value="ECO:0007669"/>
    <property type="project" value="UniProtKB-ARBA"/>
</dbReference>
<organism evidence="1 2">
    <name type="scientific">Halocaridina rubra</name>
    <name type="common">Hawaiian red shrimp</name>
    <dbReference type="NCBI Taxonomy" id="373956"/>
    <lineage>
        <taxon>Eukaryota</taxon>
        <taxon>Metazoa</taxon>
        <taxon>Ecdysozoa</taxon>
        <taxon>Arthropoda</taxon>
        <taxon>Crustacea</taxon>
        <taxon>Multicrustacea</taxon>
        <taxon>Malacostraca</taxon>
        <taxon>Eumalacostraca</taxon>
        <taxon>Eucarida</taxon>
        <taxon>Decapoda</taxon>
        <taxon>Pleocyemata</taxon>
        <taxon>Caridea</taxon>
        <taxon>Atyoidea</taxon>
        <taxon>Atyidae</taxon>
        <taxon>Halocaridina</taxon>
    </lineage>
</organism>
<dbReference type="EMBL" id="JAXCGZ010001451">
    <property type="protein sequence ID" value="KAK7085242.1"/>
    <property type="molecule type" value="Genomic_DNA"/>
</dbReference>
<comment type="caution">
    <text evidence="1">The sequence shown here is derived from an EMBL/GenBank/DDBJ whole genome shotgun (WGS) entry which is preliminary data.</text>
</comment>
<dbReference type="SUPFAM" id="SSF56672">
    <property type="entry name" value="DNA/RNA polymerases"/>
    <property type="match status" value="1"/>
</dbReference>
<dbReference type="InterPro" id="IPR043502">
    <property type="entry name" value="DNA/RNA_pol_sf"/>
</dbReference>
<evidence type="ECO:0000313" key="2">
    <source>
        <dbReference type="Proteomes" id="UP001381693"/>
    </source>
</evidence>
<gene>
    <name evidence="1" type="ORF">SK128_017176</name>
</gene>